<feature type="transmembrane region" description="Helical" evidence="1">
    <location>
        <begin position="61"/>
        <end position="78"/>
    </location>
</feature>
<dbReference type="EMBL" id="MN739743">
    <property type="protein sequence ID" value="QHT24182.1"/>
    <property type="molecule type" value="Genomic_DNA"/>
</dbReference>
<dbReference type="AlphaFoldDB" id="A0A6C0E645"/>
<proteinExistence type="predicted"/>
<accession>A0A6C0E645</accession>
<keyword evidence="1" id="KW-1133">Transmembrane helix</keyword>
<evidence type="ECO:0000256" key="1">
    <source>
        <dbReference type="SAM" id="Phobius"/>
    </source>
</evidence>
<keyword evidence="1" id="KW-0472">Membrane</keyword>
<name>A0A6C0E645_9ZZZZ</name>
<protein>
    <submittedName>
        <fullName evidence="2">Uncharacterized protein</fullName>
    </submittedName>
</protein>
<organism evidence="2">
    <name type="scientific">viral metagenome</name>
    <dbReference type="NCBI Taxonomy" id="1070528"/>
    <lineage>
        <taxon>unclassified sequences</taxon>
        <taxon>metagenomes</taxon>
        <taxon>organismal metagenomes</taxon>
    </lineage>
</organism>
<evidence type="ECO:0000313" key="2">
    <source>
        <dbReference type="EMBL" id="QHT24182.1"/>
    </source>
</evidence>
<reference evidence="2" key="1">
    <citation type="journal article" date="2020" name="Nature">
        <title>Giant virus diversity and host interactions through global metagenomics.</title>
        <authorList>
            <person name="Schulz F."/>
            <person name="Roux S."/>
            <person name="Paez-Espino D."/>
            <person name="Jungbluth S."/>
            <person name="Walsh D.A."/>
            <person name="Denef V.J."/>
            <person name="McMahon K.D."/>
            <person name="Konstantinidis K.T."/>
            <person name="Eloe-Fadrosh E.A."/>
            <person name="Kyrpides N.C."/>
            <person name="Woyke T."/>
        </authorList>
    </citation>
    <scope>NUCLEOTIDE SEQUENCE</scope>
    <source>
        <strain evidence="2">GVMAG-M-3300023179-138</strain>
    </source>
</reference>
<keyword evidence="1" id="KW-0812">Transmembrane</keyword>
<sequence length="80" mass="8779">MLGVAHFMDFIKHEGFSNMSDGGLTAVIALLLVVVIQLFIVQFLWNTVLTRVVTVTRPLPSLGYTLGLMVLTTMLYPGPV</sequence>
<feature type="transmembrane region" description="Helical" evidence="1">
    <location>
        <begin position="26"/>
        <end position="49"/>
    </location>
</feature>